<evidence type="ECO:0000313" key="7">
    <source>
        <dbReference type="EMBL" id="MBU5486334.1"/>
    </source>
</evidence>
<keyword evidence="7" id="KW-0067">ATP-binding</keyword>
<proteinExistence type="predicted"/>
<dbReference type="RefSeq" id="WP_216440937.1">
    <property type="nucleotide sequence ID" value="NZ_JAHLQF010000005.1"/>
</dbReference>
<evidence type="ECO:0000256" key="4">
    <source>
        <dbReference type="ARBA" id="ARBA00022970"/>
    </source>
</evidence>
<dbReference type="CDD" id="cd03258">
    <property type="entry name" value="ABC_MetN_methionine_transporter"/>
    <property type="match status" value="1"/>
</dbReference>
<dbReference type="Pfam" id="PF09383">
    <property type="entry name" value="NIL"/>
    <property type="match status" value="1"/>
</dbReference>
<dbReference type="InterPro" id="IPR018449">
    <property type="entry name" value="NIL_domain"/>
</dbReference>
<feature type="domain" description="ABC transporter" evidence="6">
    <location>
        <begin position="2"/>
        <end position="241"/>
    </location>
</feature>
<sequence length="352" mass="39164">MILIQNVKKSYFSNNNTVDALKNVTLKIDKGDIFGVIGYSGAGKSTLLRCINLLEKPSGGKVIINNQELTSMDEKSLRRCRKKIGMIFQHFNLMSNRNVFKNISYPLKGSGLNKNQLEEKVINLLKIVGLEDKLKAYPSQLSGGEKQRVAIARALANDPEVLLCDEATSALDPQNTKSILSLLRDINKKLNITIMLITHQMEVVKEICNKVAIMEGGEVVEVGNTLNVFTSPKNSTTKEFVASIFKYENVLESYNTLNNEIIAKISYIGETSGEALISKISIDFNIYVNILYGNIENIQGVPVGNLIVAFNGDERKILESIDYLNKNNVNVEVINYDKSSNRSDSQCNRTVS</sequence>
<accession>A0ABS6EM77</accession>
<comment type="caution">
    <text evidence="7">The sequence shown here is derived from an EMBL/GenBank/DDBJ whole genome shotgun (WGS) entry which is preliminary data.</text>
</comment>
<reference evidence="7 8" key="1">
    <citation type="submission" date="2021-06" db="EMBL/GenBank/DDBJ databases">
        <authorList>
            <person name="Sun Q."/>
            <person name="Li D."/>
        </authorList>
    </citation>
    <scope>NUCLEOTIDE SEQUENCE [LARGE SCALE GENOMIC DNA]</scope>
    <source>
        <strain evidence="7 8">MSJ-11</strain>
    </source>
</reference>
<evidence type="ECO:0000256" key="5">
    <source>
        <dbReference type="ARBA" id="ARBA00023136"/>
    </source>
</evidence>
<dbReference type="InterPro" id="IPR050086">
    <property type="entry name" value="MetN_ABC_transporter-like"/>
</dbReference>
<dbReference type="Pfam" id="PF00005">
    <property type="entry name" value="ABC_tran"/>
    <property type="match status" value="1"/>
</dbReference>
<dbReference type="InterPro" id="IPR003439">
    <property type="entry name" value="ABC_transporter-like_ATP-bd"/>
</dbReference>
<keyword evidence="7" id="KW-0547">Nucleotide-binding</keyword>
<keyword evidence="3" id="KW-1278">Translocase</keyword>
<dbReference type="PANTHER" id="PTHR43166">
    <property type="entry name" value="AMINO ACID IMPORT ATP-BINDING PROTEIN"/>
    <property type="match status" value="1"/>
</dbReference>
<dbReference type="InterPro" id="IPR041701">
    <property type="entry name" value="MetN_ABC"/>
</dbReference>
<organism evidence="7 8">
    <name type="scientific">Clostridium mobile</name>
    <dbReference type="NCBI Taxonomy" id="2841512"/>
    <lineage>
        <taxon>Bacteria</taxon>
        <taxon>Bacillati</taxon>
        <taxon>Bacillota</taxon>
        <taxon>Clostridia</taxon>
        <taxon>Eubacteriales</taxon>
        <taxon>Clostridiaceae</taxon>
        <taxon>Clostridium</taxon>
    </lineage>
</organism>
<keyword evidence="2" id="KW-1003">Cell membrane</keyword>
<dbReference type="EMBL" id="JAHLQF010000005">
    <property type="protein sequence ID" value="MBU5486334.1"/>
    <property type="molecule type" value="Genomic_DNA"/>
</dbReference>
<dbReference type="SMART" id="SM00382">
    <property type="entry name" value="AAA"/>
    <property type="match status" value="1"/>
</dbReference>
<dbReference type="PROSITE" id="PS00211">
    <property type="entry name" value="ABC_TRANSPORTER_1"/>
    <property type="match status" value="1"/>
</dbReference>
<keyword evidence="8" id="KW-1185">Reference proteome</keyword>
<evidence type="ECO:0000256" key="2">
    <source>
        <dbReference type="ARBA" id="ARBA00022475"/>
    </source>
</evidence>
<keyword evidence="1" id="KW-0813">Transport</keyword>
<evidence type="ECO:0000259" key="6">
    <source>
        <dbReference type="PROSITE" id="PS50893"/>
    </source>
</evidence>
<protein>
    <submittedName>
        <fullName evidence="7">ATP-binding cassette domain-containing protein</fullName>
    </submittedName>
</protein>
<dbReference type="InterPro" id="IPR017871">
    <property type="entry name" value="ABC_transporter-like_CS"/>
</dbReference>
<gene>
    <name evidence="7" type="ORF">KQI86_18655</name>
</gene>
<dbReference type="SMART" id="SM00930">
    <property type="entry name" value="NIL"/>
    <property type="match status" value="1"/>
</dbReference>
<name>A0ABS6EM77_9CLOT</name>
<evidence type="ECO:0000256" key="3">
    <source>
        <dbReference type="ARBA" id="ARBA00022967"/>
    </source>
</evidence>
<dbReference type="GO" id="GO:0005524">
    <property type="term" value="F:ATP binding"/>
    <property type="evidence" value="ECO:0007669"/>
    <property type="project" value="UniProtKB-KW"/>
</dbReference>
<dbReference type="InterPro" id="IPR003593">
    <property type="entry name" value="AAA+_ATPase"/>
</dbReference>
<dbReference type="Proteomes" id="UP000726170">
    <property type="component" value="Unassembled WGS sequence"/>
</dbReference>
<evidence type="ECO:0000256" key="1">
    <source>
        <dbReference type="ARBA" id="ARBA00022448"/>
    </source>
</evidence>
<dbReference type="PANTHER" id="PTHR43166:SF30">
    <property type="entry name" value="METHIONINE IMPORT ATP-BINDING PROTEIN METN"/>
    <property type="match status" value="1"/>
</dbReference>
<evidence type="ECO:0000313" key="8">
    <source>
        <dbReference type="Proteomes" id="UP000726170"/>
    </source>
</evidence>
<keyword evidence="5" id="KW-0472">Membrane</keyword>
<keyword evidence="4" id="KW-0029">Amino-acid transport</keyword>
<dbReference type="PROSITE" id="PS50893">
    <property type="entry name" value="ABC_TRANSPORTER_2"/>
    <property type="match status" value="1"/>
</dbReference>